<keyword evidence="3" id="KW-0547">Nucleotide-binding</keyword>
<evidence type="ECO:0000313" key="4">
    <source>
        <dbReference type="EMBL" id="KAG0716021.1"/>
    </source>
</evidence>
<dbReference type="InterPro" id="IPR011009">
    <property type="entry name" value="Kinase-like_dom_sf"/>
</dbReference>
<dbReference type="OrthoDB" id="2195431at2759"/>
<dbReference type="Gene3D" id="3.30.200.20">
    <property type="entry name" value="Phosphorylase Kinase, domain 1"/>
    <property type="match status" value="1"/>
</dbReference>
<dbReference type="PANTHER" id="PTHR46765:SF1">
    <property type="entry name" value="P-LOOP CONTAINING NUCLEOSIDE TRIPHOSPHATE HYDROLASES SUPERFAMILY PROTEIN"/>
    <property type="match status" value="1"/>
</dbReference>
<dbReference type="PANTHER" id="PTHR46765">
    <property type="entry name" value="P-LOOP CONTAINING NUCLEOSIDE TRIPHOSPHATE HYDROLASES SUPERFAMILY PROTEIN"/>
    <property type="match status" value="1"/>
</dbReference>
<comment type="subcellular location">
    <subcellularLocation>
        <location evidence="1">Nucleus</location>
    </subcellularLocation>
</comment>
<evidence type="ECO:0000313" key="5">
    <source>
        <dbReference type="Proteomes" id="UP000770661"/>
    </source>
</evidence>
<dbReference type="GO" id="GO:0005634">
    <property type="term" value="C:nucleus"/>
    <property type="evidence" value="ECO:0007669"/>
    <property type="project" value="UniProtKB-SubCell"/>
</dbReference>
<organism evidence="4 5">
    <name type="scientific">Chionoecetes opilio</name>
    <name type="common">Atlantic snow crab</name>
    <name type="synonym">Cancer opilio</name>
    <dbReference type="NCBI Taxonomy" id="41210"/>
    <lineage>
        <taxon>Eukaryota</taxon>
        <taxon>Metazoa</taxon>
        <taxon>Ecdysozoa</taxon>
        <taxon>Arthropoda</taxon>
        <taxon>Crustacea</taxon>
        <taxon>Multicrustacea</taxon>
        <taxon>Malacostraca</taxon>
        <taxon>Eumalacostraca</taxon>
        <taxon>Eucarida</taxon>
        <taxon>Decapoda</taxon>
        <taxon>Pleocyemata</taxon>
        <taxon>Brachyura</taxon>
        <taxon>Eubrachyura</taxon>
        <taxon>Majoidea</taxon>
        <taxon>Majidae</taxon>
        <taxon>Chionoecetes</taxon>
    </lineage>
</organism>
<keyword evidence="2" id="KW-0539">Nucleus</keyword>
<gene>
    <name evidence="4" type="primary">chtf18</name>
    <name evidence="4" type="ORF">GWK47_010591</name>
</gene>
<dbReference type="InterPro" id="IPR053016">
    <property type="entry name" value="CTF18-RFC_complex"/>
</dbReference>
<dbReference type="AlphaFoldDB" id="A0A8J4Y3C9"/>
<proteinExistence type="predicted"/>
<dbReference type="InterPro" id="IPR017441">
    <property type="entry name" value="Protein_kinase_ATP_BS"/>
</dbReference>
<dbReference type="GO" id="GO:0005524">
    <property type="term" value="F:ATP binding"/>
    <property type="evidence" value="ECO:0007669"/>
    <property type="project" value="UniProtKB-UniRule"/>
</dbReference>
<protein>
    <submittedName>
        <fullName evidence="4">Chromosome transmission fidelity protein 18</fullName>
    </submittedName>
</protein>
<evidence type="ECO:0000256" key="1">
    <source>
        <dbReference type="ARBA" id="ARBA00004123"/>
    </source>
</evidence>
<feature type="binding site" evidence="3">
    <location>
        <position position="269"/>
    </location>
    <ligand>
        <name>ATP</name>
        <dbReference type="ChEBI" id="CHEBI:30616"/>
    </ligand>
</feature>
<reference evidence="4" key="1">
    <citation type="submission" date="2020-07" db="EMBL/GenBank/DDBJ databases">
        <title>The High-quality genome of the commercially important snow crab, Chionoecetes opilio.</title>
        <authorList>
            <person name="Jeong J.-H."/>
            <person name="Ryu S."/>
        </authorList>
    </citation>
    <scope>NUCLEOTIDE SEQUENCE</scope>
    <source>
        <strain evidence="4">MADBK_172401_WGS</strain>
        <tissue evidence="4">Digestive gland</tissue>
    </source>
</reference>
<dbReference type="PROSITE" id="PS00107">
    <property type="entry name" value="PROTEIN_KINASE_ATP"/>
    <property type="match status" value="1"/>
</dbReference>
<dbReference type="SUPFAM" id="SSF56112">
    <property type="entry name" value="Protein kinase-like (PK-like)"/>
    <property type="match status" value="1"/>
</dbReference>
<comment type="caution">
    <text evidence="4">The sequence shown here is derived from an EMBL/GenBank/DDBJ whole genome shotgun (WGS) entry which is preliminary data.</text>
</comment>
<name>A0A8J4Y3C9_CHIOP</name>
<dbReference type="EMBL" id="JACEEZ010019158">
    <property type="protein sequence ID" value="KAG0716021.1"/>
    <property type="molecule type" value="Genomic_DNA"/>
</dbReference>
<evidence type="ECO:0000256" key="3">
    <source>
        <dbReference type="PROSITE-ProRule" id="PRU10141"/>
    </source>
</evidence>
<evidence type="ECO:0000256" key="2">
    <source>
        <dbReference type="ARBA" id="ARBA00023242"/>
    </source>
</evidence>
<keyword evidence="5" id="KW-1185">Reference proteome</keyword>
<dbReference type="Proteomes" id="UP000770661">
    <property type="component" value="Unassembled WGS sequence"/>
</dbReference>
<sequence>MLCLSRIRHNPLQDTPDSLTPMPDLGADVKKFGEENSSTFRFQHILKVCQSAPYEKVVQGWFENDLNLKQFVLMESILCELEWTLFVDMQLREIMHSQAWTLMAYLPFACVAHHFRFASVGWPDIKFPPHMQEMNQKLAKNQNLVAAMVSDMRPSTRAFTGTTQLVCDILPFLVHITQPTLRPVSTQLYSKDEKRDLAGLVDTMIGYNLTHTQEKNVHCTISSWTREYARFPCNGSFMPMELLGRGAFGAVYRGKLALGRDKIVRVAIKEPVDAPEKLKESA</sequence>
<accession>A0A8J4Y3C9</accession>
<keyword evidence="3" id="KW-0067">ATP-binding</keyword>